<sequence>PPPSGRRQPTNLIELPDGDYRKHTNTVRRLIDRAKNVASFRSDYESYS</sequence>
<evidence type="ECO:0000313" key="1">
    <source>
        <dbReference type="EMBL" id="GAJ06123.1"/>
    </source>
</evidence>
<organism evidence="2">
    <name type="scientific">marine sediment metagenome</name>
    <dbReference type="NCBI Taxonomy" id="412755"/>
    <lineage>
        <taxon>unclassified sequences</taxon>
        <taxon>metagenomes</taxon>
        <taxon>ecological metagenomes</taxon>
    </lineage>
</organism>
<accession>X1W368</accession>
<proteinExistence type="predicted"/>
<dbReference type="EMBL" id="BARW01037561">
    <property type="protein sequence ID" value="GAJ24930.1"/>
    <property type="molecule type" value="Genomic_DNA"/>
</dbReference>
<comment type="caution">
    <text evidence="2">The sequence shown here is derived from an EMBL/GenBank/DDBJ whole genome shotgun (WGS) entry which is preliminary data.</text>
</comment>
<evidence type="ECO:0000313" key="2">
    <source>
        <dbReference type="EMBL" id="GAJ24930.1"/>
    </source>
</evidence>
<dbReference type="AlphaFoldDB" id="X1W368"/>
<feature type="non-terminal residue" evidence="2">
    <location>
        <position position="1"/>
    </location>
</feature>
<protein>
    <submittedName>
        <fullName evidence="2">Uncharacterized protein</fullName>
    </submittedName>
</protein>
<dbReference type="EMBL" id="BARW01030456">
    <property type="protein sequence ID" value="GAJ06123.1"/>
    <property type="molecule type" value="Genomic_DNA"/>
</dbReference>
<gene>
    <name evidence="1" type="ORF">S12H4_48688</name>
    <name evidence="2" type="ORF">S12H4_57950</name>
</gene>
<name>X1W368_9ZZZZ</name>
<reference evidence="2" key="1">
    <citation type="journal article" date="2014" name="Front. Microbiol.">
        <title>High frequency of phylogenetically diverse reductive dehalogenase-homologous genes in deep subseafloor sedimentary metagenomes.</title>
        <authorList>
            <person name="Kawai M."/>
            <person name="Futagami T."/>
            <person name="Toyoda A."/>
            <person name="Takaki Y."/>
            <person name="Nishi S."/>
            <person name="Hori S."/>
            <person name="Arai W."/>
            <person name="Tsubouchi T."/>
            <person name="Morono Y."/>
            <person name="Uchiyama I."/>
            <person name="Ito T."/>
            <person name="Fujiyama A."/>
            <person name="Inagaki F."/>
            <person name="Takami H."/>
        </authorList>
    </citation>
    <scope>NUCLEOTIDE SEQUENCE</scope>
    <source>
        <strain evidence="2">Expedition CK06-06</strain>
    </source>
</reference>